<organism evidence="2 3">
    <name type="scientific">Streptomyces macrolidinus</name>
    <dbReference type="NCBI Taxonomy" id="2952607"/>
    <lineage>
        <taxon>Bacteria</taxon>
        <taxon>Bacillati</taxon>
        <taxon>Actinomycetota</taxon>
        <taxon>Actinomycetes</taxon>
        <taxon>Kitasatosporales</taxon>
        <taxon>Streptomycetaceae</taxon>
        <taxon>Streptomyces</taxon>
    </lineage>
</organism>
<dbReference type="EMBL" id="JAMWMR010000032">
    <property type="protein sequence ID" value="MCN9244249.1"/>
    <property type="molecule type" value="Genomic_DNA"/>
</dbReference>
<feature type="compositionally biased region" description="Low complexity" evidence="1">
    <location>
        <begin position="62"/>
        <end position="103"/>
    </location>
</feature>
<name>A0ABT0ZKX7_9ACTN</name>
<evidence type="ECO:0000313" key="3">
    <source>
        <dbReference type="Proteomes" id="UP001523219"/>
    </source>
</evidence>
<reference evidence="2 3" key="1">
    <citation type="submission" date="2022-05" db="EMBL/GenBank/DDBJ databases">
        <title>Streptomyces sp. nov. RY43-2 isolated from soil of a peat swamp forest.</title>
        <authorList>
            <person name="Kanchanasin P."/>
            <person name="Tanasupawat S."/>
            <person name="Phongsopitanun W."/>
        </authorList>
    </citation>
    <scope>NUCLEOTIDE SEQUENCE [LARGE SCALE GENOMIC DNA]</scope>
    <source>
        <strain evidence="2 3">RY43-2</strain>
    </source>
</reference>
<protein>
    <submittedName>
        <fullName evidence="2">Uncharacterized protein</fullName>
    </submittedName>
</protein>
<dbReference type="Proteomes" id="UP001523219">
    <property type="component" value="Unassembled WGS sequence"/>
</dbReference>
<feature type="region of interest" description="Disordered" evidence="1">
    <location>
        <begin position="59"/>
        <end position="169"/>
    </location>
</feature>
<feature type="compositionally biased region" description="Pro residues" evidence="1">
    <location>
        <begin position="104"/>
        <end position="114"/>
    </location>
</feature>
<evidence type="ECO:0000313" key="2">
    <source>
        <dbReference type="EMBL" id="MCN9244249.1"/>
    </source>
</evidence>
<proteinExistence type="predicted"/>
<accession>A0ABT0ZKX7</accession>
<evidence type="ECO:0000256" key="1">
    <source>
        <dbReference type="SAM" id="MobiDB-lite"/>
    </source>
</evidence>
<comment type="caution">
    <text evidence="2">The sequence shown here is derived from an EMBL/GenBank/DDBJ whole genome shotgun (WGS) entry which is preliminary data.</text>
</comment>
<keyword evidence="3" id="KW-1185">Reference proteome</keyword>
<sequence length="169" mass="18280">MACPLFPLLKASLQGWRDYYCDSADQWHDCARYRLSLTGEPVPISLLPNGAAARHLEAATGPARPTQAQPHPTQTQGHPAQAQAYPAQAQAYPAQAYPAQAQAYPPPQAQPPGADPWAPEAGAWSQPTPTPTPTPAPTPTPPPSARTPREPGRKRGWWARLTEWMRSPA</sequence>
<gene>
    <name evidence="2" type="ORF">NGF19_26285</name>
</gene>
<dbReference type="RefSeq" id="WP_252428011.1">
    <property type="nucleotide sequence ID" value="NZ_JAMWMR010000032.1"/>
</dbReference>
<feature type="compositionally biased region" description="Pro residues" evidence="1">
    <location>
        <begin position="128"/>
        <end position="145"/>
    </location>
</feature>